<name>A0A370FQ58_9BURK</name>
<dbReference type="PANTHER" id="PTHR36920">
    <property type="match status" value="1"/>
</dbReference>
<dbReference type="STRING" id="433924.NS331_19915"/>
<feature type="signal peptide" evidence="2">
    <location>
        <begin position="1"/>
        <end position="26"/>
    </location>
</feature>
<dbReference type="SUPFAM" id="SSF56925">
    <property type="entry name" value="OMPA-like"/>
    <property type="match status" value="1"/>
</dbReference>
<dbReference type="RefSeq" id="WP_017757385.1">
    <property type="nucleotide sequence ID" value="NZ_CALFYD010000057.1"/>
</dbReference>
<keyword evidence="4" id="KW-1185">Reference proteome</keyword>
<evidence type="ECO:0000313" key="4">
    <source>
        <dbReference type="Proteomes" id="UP000255265"/>
    </source>
</evidence>
<dbReference type="OrthoDB" id="9807574at2"/>
<comment type="caution">
    <text evidence="3">The sequence shown here is derived from an EMBL/GenBank/DDBJ whole genome shotgun (WGS) entry which is preliminary data.</text>
</comment>
<comment type="subcellular location">
    <subcellularLocation>
        <location evidence="1">Cell outer membrane</location>
    </subcellularLocation>
</comment>
<sequence>MQRQQRLLQTLTLAALGGLAATPALAQQAGDWVMGAGWLHFSPRDSSKPLTVTSPIPSVVPGSGAGVSSADTLGLSAVYFIDPNWAVEGVLGVPPKFKLNGEGTLARVGQLGEARQWSPTILGKYYFGNGNDAFRPFVGAGGTYVWYSDVSLTPGLQGAVGGLAGRPPLSTVTSAKLDSSFAPVFNVGAAWQFDRHWGISLSVSYIPLKTKATLTTTTATGLPLLTSEARLKLNPVVTYLSATYRF</sequence>
<protein>
    <submittedName>
        <fullName evidence="3">Outer membrane protein</fullName>
    </submittedName>
</protein>
<proteinExistence type="predicted"/>
<keyword evidence="2" id="KW-0732">Signal</keyword>
<dbReference type="Pfam" id="PF03922">
    <property type="entry name" value="OmpW"/>
    <property type="match status" value="1"/>
</dbReference>
<dbReference type="AlphaFoldDB" id="A0A370FQ58"/>
<dbReference type="InterPro" id="IPR005618">
    <property type="entry name" value="OMPW"/>
</dbReference>
<evidence type="ECO:0000313" key="3">
    <source>
        <dbReference type="EMBL" id="RDI29001.1"/>
    </source>
</evidence>
<dbReference type="Proteomes" id="UP000255265">
    <property type="component" value="Unassembled WGS sequence"/>
</dbReference>
<dbReference type="EMBL" id="QQAV01000001">
    <property type="protein sequence ID" value="RDI29001.1"/>
    <property type="molecule type" value="Genomic_DNA"/>
</dbReference>
<evidence type="ECO:0000256" key="1">
    <source>
        <dbReference type="ARBA" id="ARBA00004442"/>
    </source>
</evidence>
<dbReference type="GO" id="GO:0055085">
    <property type="term" value="P:transmembrane transport"/>
    <property type="evidence" value="ECO:0007669"/>
    <property type="project" value="TreeGrafter"/>
</dbReference>
<dbReference type="GO" id="GO:0009279">
    <property type="term" value="C:cell outer membrane"/>
    <property type="evidence" value="ECO:0007669"/>
    <property type="project" value="UniProtKB-SubCell"/>
</dbReference>
<accession>A0A370FQ58</accession>
<feature type="chain" id="PRO_5017035482" evidence="2">
    <location>
        <begin position="27"/>
        <end position="246"/>
    </location>
</feature>
<gene>
    <name evidence="3" type="ORF">DFR41_101757</name>
</gene>
<reference evidence="3 4" key="1">
    <citation type="submission" date="2018-07" db="EMBL/GenBank/DDBJ databases">
        <title>Genomic Encyclopedia of Type Strains, Phase IV (KMG-IV): sequencing the most valuable type-strain genomes for metagenomic binning, comparative biology and taxonomic classification.</title>
        <authorList>
            <person name="Goeker M."/>
        </authorList>
    </citation>
    <scope>NUCLEOTIDE SEQUENCE [LARGE SCALE GENOMIC DNA]</scope>
    <source>
        <strain evidence="3 4">DSM 21352</strain>
    </source>
</reference>
<organism evidence="3 4">
    <name type="scientific">Pseudacidovorax intermedius</name>
    <dbReference type="NCBI Taxonomy" id="433924"/>
    <lineage>
        <taxon>Bacteria</taxon>
        <taxon>Pseudomonadati</taxon>
        <taxon>Pseudomonadota</taxon>
        <taxon>Betaproteobacteria</taxon>
        <taxon>Burkholderiales</taxon>
        <taxon>Comamonadaceae</taxon>
        <taxon>Pseudacidovorax</taxon>
    </lineage>
</organism>
<dbReference type="InterPro" id="IPR011250">
    <property type="entry name" value="OMP/PagP_B-barrel"/>
</dbReference>
<dbReference type="PANTHER" id="PTHR36920:SF1">
    <property type="entry name" value="OUTER MEMBRANE PROTEIN W"/>
    <property type="match status" value="1"/>
</dbReference>
<evidence type="ECO:0000256" key="2">
    <source>
        <dbReference type="SAM" id="SignalP"/>
    </source>
</evidence>
<dbReference type="Gene3D" id="2.40.160.20">
    <property type="match status" value="1"/>
</dbReference>